<proteinExistence type="predicted"/>
<reference evidence="2 3" key="1">
    <citation type="submission" date="2024-09" db="EMBL/GenBank/DDBJ databases">
        <authorList>
            <person name="Sun Q."/>
            <person name="Mori K."/>
        </authorList>
    </citation>
    <scope>NUCLEOTIDE SEQUENCE [LARGE SCALE GENOMIC DNA]</scope>
    <source>
        <strain evidence="2 3">KCTC 22789</strain>
    </source>
</reference>
<evidence type="ECO:0000256" key="1">
    <source>
        <dbReference type="SAM" id="MobiDB-lite"/>
    </source>
</evidence>
<organism evidence="2 3">
    <name type="scientific">Paracoccus niistensis</name>
    <dbReference type="NCBI Taxonomy" id="632935"/>
    <lineage>
        <taxon>Bacteria</taxon>
        <taxon>Pseudomonadati</taxon>
        <taxon>Pseudomonadota</taxon>
        <taxon>Alphaproteobacteria</taxon>
        <taxon>Rhodobacterales</taxon>
        <taxon>Paracoccaceae</taxon>
        <taxon>Paracoccus</taxon>
    </lineage>
</organism>
<dbReference type="Proteomes" id="UP001589799">
    <property type="component" value="Unassembled WGS sequence"/>
</dbReference>
<feature type="region of interest" description="Disordered" evidence="1">
    <location>
        <begin position="34"/>
        <end position="70"/>
    </location>
</feature>
<evidence type="ECO:0000313" key="3">
    <source>
        <dbReference type="Proteomes" id="UP001589799"/>
    </source>
</evidence>
<feature type="non-terminal residue" evidence="2">
    <location>
        <position position="1"/>
    </location>
</feature>
<keyword evidence="3" id="KW-1185">Reference proteome</keyword>
<name>A0ABV6I8A3_9RHOB</name>
<sequence>LTAPMIAVKVRVQREGEVVHLVVYRITDMSRELGTVGQRDGGGAGRHGRRDEFYDGSPGPDPRACRPAGPLSRDMYVRDLHLDALRVNPRDFR</sequence>
<dbReference type="RefSeq" id="WP_377700063.1">
    <property type="nucleotide sequence ID" value="NZ_JBHLWE010000058.1"/>
</dbReference>
<evidence type="ECO:0000313" key="2">
    <source>
        <dbReference type="EMBL" id="MFC0342455.1"/>
    </source>
</evidence>
<comment type="caution">
    <text evidence="2">The sequence shown here is derived from an EMBL/GenBank/DDBJ whole genome shotgun (WGS) entry which is preliminary data.</text>
</comment>
<dbReference type="EMBL" id="JBHLWE010000058">
    <property type="protein sequence ID" value="MFC0342455.1"/>
    <property type="molecule type" value="Genomic_DNA"/>
</dbReference>
<protein>
    <submittedName>
        <fullName evidence="2">Uncharacterized protein</fullName>
    </submittedName>
</protein>
<gene>
    <name evidence="2" type="ORF">ACFFII_17015</name>
</gene>
<accession>A0ABV6I8A3</accession>